<accession>A0A1H3H078</accession>
<reference evidence="2 3" key="1">
    <citation type="submission" date="2016-10" db="EMBL/GenBank/DDBJ databases">
        <authorList>
            <person name="Varghese N."/>
            <person name="Submissions S."/>
        </authorList>
    </citation>
    <scope>NUCLEOTIDE SEQUENCE [LARGE SCALE GENOMIC DNA]</scope>
    <source>
        <strain evidence="2 3">DSM 20748</strain>
    </source>
</reference>
<organism evidence="2 3">
    <name type="scientific">Salimicrobium album</name>
    <dbReference type="NCBI Taxonomy" id="50717"/>
    <lineage>
        <taxon>Bacteria</taxon>
        <taxon>Bacillati</taxon>
        <taxon>Bacillota</taxon>
        <taxon>Bacilli</taxon>
        <taxon>Bacillales</taxon>
        <taxon>Bacillaceae</taxon>
        <taxon>Salimicrobium</taxon>
    </lineage>
</organism>
<dbReference type="EMBL" id="FNOS01000005">
    <property type="protein sequence ID" value="SDY08932.1"/>
    <property type="molecule type" value="Genomic_DNA"/>
</dbReference>
<keyword evidence="1" id="KW-1133">Transmembrane helix</keyword>
<name>A0A1H3H078_9BACI</name>
<feature type="transmembrane region" description="Helical" evidence="1">
    <location>
        <begin position="30"/>
        <end position="50"/>
    </location>
</feature>
<keyword evidence="3" id="KW-1185">Reference proteome</keyword>
<keyword evidence="1" id="KW-0472">Membrane</keyword>
<dbReference type="RefSeq" id="WP_156330848.1">
    <property type="nucleotide sequence ID" value="NZ_FNOS01000005.1"/>
</dbReference>
<keyword evidence="1" id="KW-0812">Transmembrane</keyword>
<proteinExistence type="predicted"/>
<gene>
    <name evidence="2" type="ORF">SAMN04488081_2012</name>
</gene>
<dbReference type="Proteomes" id="UP000198647">
    <property type="component" value="Unassembled WGS sequence"/>
</dbReference>
<evidence type="ECO:0000313" key="3">
    <source>
        <dbReference type="Proteomes" id="UP000198647"/>
    </source>
</evidence>
<feature type="transmembrane region" description="Helical" evidence="1">
    <location>
        <begin position="7"/>
        <end position="24"/>
    </location>
</feature>
<sequence length="53" mass="6028">MQEIDYLNVFLSIVIIIYGGYLVIADYPDLYIFGVFFSVAGIFSLIMDLVKNT</sequence>
<protein>
    <submittedName>
        <fullName evidence="2">Uncharacterized protein</fullName>
    </submittedName>
</protein>
<evidence type="ECO:0000256" key="1">
    <source>
        <dbReference type="SAM" id="Phobius"/>
    </source>
</evidence>
<evidence type="ECO:0000313" key="2">
    <source>
        <dbReference type="EMBL" id="SDY08932.1"/>
    </source>
</evidence>
<comment type="caution">
    <text evidence="2">The sequence shown here is derived from an EMBL/GenBank/DDBJ whole genome shotgun (WGS) entry which is preliminary data.</text>
</comment>